<dbReference type="InterPro" id="IPR022276">
    <property type="entry name" value="Conjug_transposon_TraK"/>
</dbReference>
<accession>A0ABS9VD26</accession>
<proteinExistence type="predicted"/>
<keyword evidence="3" id="KW-1185">Reference proteome</keyword>
<keyword evidence="1" id="KW-0472">Membrane</keyword>
<gene>
    <name evidence="2" type="primary">traK</name>
    <name evidence="2" type="ORF">MM213_12695</name>
</gene>
<evidence type="ECO:0000313" key="3">
    <source>
        <dbReference type="Proteomes" id="UP001165430"/>
    </source>
</evidence>
<keyword evidence="1" id="KW-0812">Transmembrane</keyword>
<evidence type="ECO:0000313" key="2">
    <source>
        <dbReference type="EMBL" id="MCH7414349.1"/>
    </source>
</evidence>
<feature type="transmembrane region" description="Helical" evidence="1">
    <location>
        <begin position="20"/>
        <end position="38"/>
    </location>
</feature>
<dbReference type="RefSeq" id="WP_241412760.1">
    <property type="nucleotide sequence ID" value="NZ_JAKZGO010000009.1"/>
</dbReference>
<dbReference type="NCBIfam" id="TIGR03781">
    <property type="entry name" value="Bac_Flav_CT_K"/>
    <property type="match status" value="1"/>
</dbReference>
<dbReference type="EMBL" id="JAKZGO010000009">
    <property type="protein sequence ID" value="MCH7414349.1"/>
    <property type="molecule type" value="Genomic_DNA"/>
</dbReference>
<protein>
    <submittedName>
        <fullName evidence="2">Conjugative transposon protein TraK</fullName>
    </submittedName>
</protein>
<keyword evidence="1" id="KW-1133">Transmembrane helix</keyword>
<evidence type="ECO:0000256" key="1">
    <source>
        <dbReference type="SAM" id="Phobius"/>
    </source>
</evidence>
<dbReference type="Proteomes" id="UP001165430">
    <property type="component" value="Unassembled WGS sequence"/>
</dbReference>
<sequence>MFRQLKNIDTAFQHIKTFTIMVVVGSSLLCCFTVYQAFKMVLSAQERIYLLANDKALEAFSAERKDNIPVEARDHVKMFHHYFFTLDPDEKVIESNINKALGLADNSAANQFSDLKEAGYYTGIISGSVSQTIYMDSAVIDTSNYPFSFRYHGTQKVIRSTSVVTRKLITEGRLRNVNRSDLNPHGFLIERWKVIENRDIDINKR</sequence>
<comment type="caution">
    <text evidence="2">The sequence shown here is derived from an EMBL/GenBank/DDBJ whole genome shotgun (WGS) entry which is preliminary data.</text>
</comment>
<reference evidence="2" key="1">
    <citation type="submission" date="2022-03" db="EMBL/GenBank/DDBJ databases">
        <title>De novo assembled genomes of Belliella spp. (Cyclobacteriaceae) strains.</title>
        <authorList>
            <person name="Szabo A."/>
            <person name="Korponai K."/>
            <person name="Felfoldi T."/>
        </authorList>
    </citation>
    <scope>NUCLEOTIDE SEQUENCE</scope>
    <source>
        <strain evidence="2">DSM 111903</strain>
    </source>
</reference>
<name>A0ABS9VD26_9BACT</name>
<organism evidence="2 3">
    <name type="scientific">Belliella alkalica</name>
    <dbReference type="NCBI Taxonomy" id="1730871"/>
    <lineage>
        <taxon>Bacteria</taxon>
        <taxon>Pseudomonadati</taxon>
        <taxon>Bacteroidota</taxon>
        <taxon>Cytophagia</taxon>
        <taxon>Cytophagales</taxon>
        <taxon>Cyclobacteriaceae</taxon>
        <taxon>Belliella</taxon>
    </lineage>
</organism>